<evidence type="ECO:0000256" key="7">
    <source>
        <dbReference type="SAM" id="Phobius"/>
    </source>
</evidence>
<evidence type="ECO:0000313" key="9">
    <source>
        <dbReference type="EMBL" id="KAF1957239.1"/>
    </source>
</evidence>
<keyword evidence="3 7" id="KW-0812">Transmembrane</keyword>
<keyword evidence="4 7" id="KW-1133">Transmembrane helix</keyword>
<dbReference type="OrthoDB" id="40134at2759"/>
<comment type="subcellular location">
    <subcellularLocation>
        <location evidence="1">Membrane</location>
        <topology evidence="1">Multi-pass membrane protein</topology>
    </subcellularLocation>
</comment>
<feature type="compositionally biased region" description="Basic and acidic residues" evidence="6">
    <location>
        <begin position="59"/>
        <end position="79"/>
    </location>
</feature>
<comment type="similarity">
    <text evidence="2">Belongs to the amino acid/polyamine transporter 2 family.</text>
</comment>
<dbReference type="InterPro" id="IPR013057">
    <property type="entry name" value="AA_transpt_TM"/>
</dbReference>
<organism evidence="9 10">
    <name type="scientific">Byssothecium circinans</name>
    <dbReference type="NCBI Taxonomy" id="147558"/>
    <lineage>
        <taxon>Eukaryota</taxon>
        <taxon>Fungi</taxon>
        <taxon>Dikarya</taxon>
        <taxon>Ascomycota</taxon>
        <taxon>Pezizomycotina</taxon>
        <taxon>Dothideomycetes</taxon>
        <taxon>Pleosporomycetidae</taxon>
        <taxon>Pleosporales</taxon>
        <taxon>Massarineae</taxon>
        <taxon>Massarinaceae</taxon>
        <taxon>Byssothecium</taxon>
    </lineage>
</organism>
<evidence type="ECO:0000256" key="1">
    <source>
        <dbReference type="ARBA" id="ARBA00004141"/>
    </source>
</evidence>
<reference evidence="9" key="1">
    <citation type="journal article" date="2020" name="Stud. Mycol.">
        <title>101 Dothideomycetes genomes: a test case for predicting lifestyles and emergence of pathogens.</title>
        <authorList>
            <person name="Haridas S."/>
            <person name="Albert R."/>
            <person name="Binder M."/>
            <person name="Bloem J."/>
            <person name="Labutti K."/>
            <person name="Salamov A."/>
            <person name="Andreopoulos B."/>
            <person name="Baker S."/>
            <person name="Barry K."/>
            <person name="Bills G."/>
            <person name="Bluhm B."/>
            <person name="Cannon C."/>
            <person name="Castanera R."/>
            <person name="Culley D."/>
            <person name="Daum C."/>
            <person name="Ezra D."/>
            <person name="Gonzalez J."/>
            <person name="Henrissat B."/>
            <person name="Kuo A."/>
            <person name="Liang C."/>
            <person name="Lipzen A."/>
            <person name="Lutzoni F."/>
            <person name="Magnuson J."/>
            <person name="Mondo S."/>
            <person name="Nolan M."/>
            <person name="Ohm R."/>
            <person name="Pangilinan J."/>
            <person name="Park H.-J."/>
            <person name="Ramirez L."/>
            <person name="Alfaro M."/>
            <person name="Sun H."/>
            <person name="Tritt A."/>
            <person name="Yoshinaga Y."/>
            <person name="Zwiers L.-H."/>
            <person name="Turgeon B."/>
            <person name="Goodwin S."/>
            <person name="Spatafora J."/>
            <person name="Crous P."/>
            <person name="Grigoriev I."/>
        </authorList>
    </citation>
    <scope>NUCLEOTIDE SEQUENCE</scope>
    <source>
        <strain evidence="9">CBS 675.92</strain>
    </source>
</reference>
<keyword evidence="10" id="KW-1185">Reference proteome</keyword>
<dbReference type="PANTHER" id="PTHR22950:SF461">
    <property type="entry name" value="AMINO ACID TRANSPORTER TRANSMEMBRANE DOMAIN-CONTAINING PROTEIN"/>
    <property type="match status" value="1"/>
</dbReference>
<feature type="transmembrane region" description="Helical" evidence="7">
    <location>
        <begin position="255"/>
        <end position="273"/>
    </location>
</feature>
<feature type="transmembrane region" description="Helical" evidence="7">
    <location>
        <begin position="186"/>
        <end position="208"/>
    </location>
</feature>
<feature type="transmembrane region" description="Helical" evidence="7">
    <location>
        <begin position="340"/>
        <end position="363"/>
    </location>
</feature>
<feature type="transmembrane region" description="Helical" evidence="7">
    <location>
        <begin position="522"/>
        <end position="544"/>
    </location>
</feature>
<accession>A0A6A5TZU7</accession>
<name>A0A6A5TZU7_9PLEO</name>
<evidence type="ECO:0000259" key="8">
    <source>
        <dbReference type="Pfam" id="PF01490"/>
    </source>
</evidence>
<evidence type="ECO:0000256" key="3">
    <source>
        <dbReference type="ARBA" id="ARBA00022692"/>
    </source>
</evidence>
<evidence type="ECO:0000256" key="2">
    <source>
        <dbReference type="ARBA" id="ARBA00008066"/>
    </source>
</evidence>
<sequence length="568" mass="62761">MAMTDDSGALASGVADRFNDPSIEFENYHYWAKQSRALEKTLPTEGKGLSALFPFLDRNKSSNDRGHEPTVNGNDDKSNENSNALTVDQSGYDVTESEWSDARGAVRTATWGSIFYLITTDILGPYNVPWATSQMGYGPGFALYTVFGGLAGYSGIQLWQIFIGLDSTRYPVRNYGDLAFRVFGTWARYLASILQSFQFFMNVALIIVTSGQSLAQIATGINGTGFLCFVLAQAILAIVCCVFGQIRTLQRLSWLSNFAIWLNVFVIVMTMVVTNKYPPNYEAAEIANNVKPGPIVTSADWPEGLELRNYINALMNCVFAYGGATLFNEFMAEMRRPMDFWKALICAQVFIYCCYLVMGMVVYSAQGQFTYPVAYQGIPFNAYTWQTVGNALSLISILIAGILYGNIGVKVIYASVMRDMFGFPPLESKKGKIVWIVLVPIYWSLAFVLAAAVPQIANMTAFVGALCILQFSYTFPPLLKVAYNVQKDAILSEEIFDPATGQTQRADAGVKRWVRGYMKKPLWNTFDLLYGLAALATAGLGIWASSTSMKEQFKTSKVTAFTCKNPAG</sequence>
<feature type="transmembrane region" description="Helical" evidence="7">
    <location>
        <begin position="459"/>
        <end position="479"/>
    </location>
</feature>
<feature type="transmembrane region" description="Helical" evidence="7">
    <location>
        <begin position="433"/>
        <end position="453"/>
    </location>
</feature>
<feature type="transmembrane region" description="Helical" evidence="7">
    <location>
        <begin position="220"/>
        <end position="243"/>
    </location>
</feature>
<dbReference type="EMBL" id="ML976989">
    <property type="protein sequence ID" value="KAF1957239.1"/>
    <property type="molecule type" value="Genomic_DNA"/>
</dbReference>
<feature type="region of interest" description="Disordered" evidence="6">
    <location>
        <begin position="59"/>
        <end position="87"/>
    </location>
</feature>
<evidence type="ECO:0000256" key="4">
    <source>
        <dbReference type="ARBA" id="ARBA00022989"/>
    </source>
</evidence>
<dbReference type="Pfam" id="PF01490">
    <property type="entry name" value="Aa_trans"/>
    <property type="match status" value="1"/>
</dbReference>
<feature type="transmembrane region" description="Helical" evidence="7">
    <location>
        <begin position="310"/>
        <end position="328"/>
    </location>
</feature>
<protein>
    <recommendedName>
        <fullName evidence="8">Amino acid transporter transmembrane domain-containing protein</fullName>
    </recommendedName>
</protein>
<dbReference type="PANTHER" id="PTHR22950">
    <property type="entry name" value="AMINO ACID TRANSPORTER"/>
    <property type="match status" value="1"/>
</dbReference>
<feature type="domain" description="Amino acid transporter transmembrane" evidence="8">
    <location>
        <begin position="108"/>
        <end position="483"/>
    </location>
</feature>
<dbReference type="Proteomes" id="UP000800035">
    <property type="component" value="Unassembled WGS sequence"/>
</dbReference>
<keyword evidence="5 7" id="KW-0472">Membrane</keyword>
<dbReference type="GO" id="GO:0015179">
    <property type="term" value="F:L-amino acid transmembrane transporter activity"/>
    <property type="evidence" value="ECO:0007669"/>
    <property type="project" value="TreeGrafter"/>
</dbReference>
<feature type="transmembrane region" description="Helical" evidence="7">
    <location>
        <begin position="391"/>
        <end position="413"/>
    </location>
</feature>
<dbReference type="AlphaFoldDB" id="A0A6A5TZU7"/>
<evidence type="ECO:0000256" key="5">
    <source>
        <dbReference type="ARBA" id="ARBA00023136"/>
    </source>
</evidence>
<feature type="transmembrane region" description="Helical" evidence="7">
    <location>
        <begin position="141"/>
        <end position="165"/>
    </location>
</feature>
<dbReference type="GO" id="GO:0016020">
    <property type="term" value="C:membrane"/>
    <property type="evidence" value="ECO:0007669"/>
    <property type="project" value="UniProtKB-SubCell"/>
</dbReference>
<evidence type="ECO:0000256" key="6">
    <source>
        <dbReference type="SAM" id="MobiDB-lite"/>
    </source>
</evidence>
<proteinExistence type="inferred from homology"/>
<evidence type="ECO:0000313" key="10">
    <source>
        <dbReference type="Proteomes" id="UP000800035"/>
    </source>
</evidence>
<gene>
    <name evidence="9" type="ORF">CC80DRAFT_40790</name>
</gene>